<dbReference type="InterPro" id="IPR058240">
    <property type="entry name" value="rSAM_sf"/>
</dbReference>
<dbReference type="SUPFAM" id="SSF102114">
    <property type="entry name" value="Radical SAM enzymes"/>
    <property type="match status" value="1"/>
</dbReference>
<dbReference type="InterPro" id="IPR034466">
    <property type="entry name" value="Methyltransferase_Class_B"/>
</dbReference>
<evidence type="ECO:0000313" key="8">
    <source>
        <dbReference type="EMBL" id="KJJ84120.1"/>
    </source>
</evidence>
<dbReference type="Proteomes" id="UP000033428">
    <property type="component" value="Unassembled WGS sequence"/>
</dbReference>
<dbReference type="GO" id="GO:0003824">
    <property type="term" value="F:catalytic activity"/>
    <property type="evidence" value="ECO:0007669"/>
    <property type="project" value="InterPro"/>
</dbReference>
<evidence type="ECO:0000313" key="9">
    <source>
        <dbReference type="Proteomes" id="UP000033428"/>
    </source>
</evidence>
<comment type="cofactor">
    <cofactor evidence="1">
        <name>[4Fe-4S] cluster</name>
        <dbReference type="ChEBI" id="CHEBI:49883"/>
    </cofactor>
</comment>
<keyword evidence="5" id="KW-0411">Iron-sulfur</keyword>
<keyword evidence="2" id="KW-0949">S-adenosyl-L-methionine</keyword>
<dbReference type="GO" id="GO:0051539">
    <property type="term" value="F:4 iron, 4 sulfur cluster binding"/>
    <property type="evidence" value="ECO:0007669"/>
    <property type="project" value="UniProtKB-KW"/>
</dbReference>
<reference evidence="8 9" key="1">
    <citation type="submission" date="2015-02" db="EMBL/GenBank/DDBJ databases">
        <title>Single-cell genomics of uncultivated deep-branching MTB reveals a conserved set of magnetosome genes.</title>
        <authorList>
            <person name="Kolinko S."/>
            <person name="Richter M."/>
            <person name="Glockner F.O."/>
            <person name="Brachmann A."/>
            <person name="Schuler D."/>
        </authorList>
    </citation>
    <scope>NUCLEOTIDE SEQUENCE [LARGE SCALE GENOMIC DNA]</scope>
    <source>
        <strain evidence="8">SKK-01</strain>
    </source>
</reference>
<keyword evidence="9" id="KW-1185">Reference proteome</keyword>
<sequence>MSKIALVLLPPFWPNTPPIALASLKGFLAGQGIIARTFDYNNRFFSRVPERLKKEWLKSCNTFLEENIFSLMREHAPEEFKNMLDELLSYEIIGFSCYKSNFDITIKIARLLKQKNEKIKIIFGGPEISRSYFKTKENFYSATRGVADFLAAGEGEKPLLDYILDKTTGNTALFDELETLNNIPIPDYSDFDFKDYPRGDTVSLMFSRGCPRKCAFCAEKFLYKKLRFFPADRIIEEIHFHKARGISNFIFHDSLINADFKKLEELLDKIIAEFGSIKWSGQIAVRKTMPEELFAKIKRSGAYHLFVGLETGSNRTLARMNKGFTQEDALLFFKKLTAHGISFGVSLITGYPGETNEDFKESLEFLIKNKQFIPKIEQVNPFVYYDGISLPEDADYKKCEDAVRRAREFISVLKKEGFKITNAFTLNLVEEKWK</sequence>
<dbReference type="PROSITE" id="PS51918">
    <property type="entry name" value="RADICAL_SAM"/>
    <property type="match status" value="1"/>
</dbReference>
<dbReference type="InterPro" id="IPR007197">
    <property type="entry name" value="rSAM"/>
</dbReference>
<evidence type="ECO:0000256" key="5">
    <source>
        <dbReference type="ARBA" id="ARBA00023014"/>
    </source>
</evidence>
<dbReference type="PANTHER" id="PTHR43409">
    <property type="entry name" value="ANAEROBIC MAGNESIUM-PROTOPORPHYRIN IX MONOMETHYL ESTER CYCLASE-RELATED"/>
    <property type="match status" value="1"/>
</dbReference>
<dbReference type="Pfam" id="PF02310">
    <property type="entry name" value="B12-binding"/>
    <property type="match status" value="1"/>
</dbReference>
<dbReference type="InterPro" id="IPR006158">
    <property type="entry name" value="Cobalamin-bd"/>
</dbReference>
<proteinExistence type="predicted"/>
<dbReference type="InterPro" id="IPR023404">
    <property type="entry name" value="rSAM_horseshoe"/>
</dbReference>
<accession>A0A0F0CRP4</accession>
<feature type="domain" description="Radical SAM core" evidence="7">
    <location>
        <begin position="196"/>
        <end position="419"/>
    </location>
</feature>
<evidence type="ECO:0000256" key="1">
    <source>
        <dbReference type="ARBA" id="ARBA00001966"/>
    </source>
</evidence>
<dbReference type="AlphaFoldDB" id="A0A0F0CRP4"/>
<feature type="domain" description="B12-binding" evidence="6">
    <location>
        <begin position="1"/>
        <end position="173"/>
    </location>
</feature>
<protein>
    <submittedName>
        <fullName evidence="8">Radical SAM domain-containing protein</fullName>
    </submittedName>
</protein>
<comment type="caution">
    <text evidence="8">The sequence shown here is derived from an EMBL/GenBank/DDBJ whole genome shotgun (WGS) entry which is preliminary data.</text>
</comment>
<dbReference type="GO" id="GO:0031419">
    <property type="term" value="F:cobalamin binding"/>
    <property type="evidence" value="ECO:0007669"/>
    <property type="project" value="InterPro"/>
</dbReference>
<evidence type="ECO:0000256" key="4">
    <source>
        <dbReference type="ARBA" id="ARBA00023004"/>
    </source>
</evidence>
<dbReference type="EMBL" id="JYNY01000403">
    <property type="protein sequence ID" value="KJJ84120.1"/>
    <property type="molecule type" value="Genomic_DNA"/>
</dbReference>
<evidence type="ECO:0000256" key="3">
    <source>
        <dbReference type="ARBA" id="ARBA00022723"/>
    </source>
</evidence>
<evidence type="ECO:0000259" key="6">
    <source>
        <dbReference type="PROSITE" id="PS51332"/>
    </source>
</evidence>
<gene>
    <name evidence="8" type="ORF">OMAG_002037</name>
</gene>
<evidence type="ECO:0000259" key="7">
    <source>
        <dbReference type="PROSITE" id="PS51918"/>
    </source>
</evidence>
<evidence type="ECO:0000256" key="2">
    <source>
        <dbReference type="ARBA" id="ARBA00022691"/>
    </source>
</evidence>
<keyword evidence="4" id="KW-0408">Iron</keyword>
<dbReference type="SFLD" id="SFLDG01082">
    <property type="entry name" value="B12-binding_domain_containing"/>
    <property type="match status" value="1"/>
</dbReference>
<dbReference type="SFLD" id="SFLDG01123">
    <property type="entry name" value="methyltransferase_(Class_B)"/>
    <property type="match status" value="1"/>
</dbReference>
<dbReference type="SMART" id="SM00729">
    <property type="entry name" value="Elp3"/>
    <property type="match status" value="1"/>
</dbReference>
<name>A0A0F0CRP4_9BACT</name>
<dbReference type="GO" id="GO:0046872">
    <property type="term" value="F:metal ion binding"/>
    <property type="evidence" value="ECO:0007669"/>
    <property type="project" value="UniProtKB-KW"/>
</dbReference>
<dbReference type="InterPro" id="IPR006638">
    <property type="entry name" value="Elp3/MiaA/NifB-like_rSAM"/>
</dbReference>
<keyword evidence="3" id="KW-0479">Metal-binding</keyword>
<dbReference type="SFLD" id="SFLDS00029">
    <property type="entry name" value="Radical_SAM"/>
    <property type="match status" value="1"/>
</dbReference>
<dbReference type="Gene3D" id="3.40.50.280">
    <property type="entry name" value="Cobalamin-binding domain"/>
    <property type="match status" value="1"/>
</dbReference>
<organism evidence="8 9">
    <name type="scientific">Candidatus Omnitrophus magneticus</name>
    <dbReference type="NCBI Taxonomy" id="1609969"/>
    <lineage>
        <taxon>Bacteria</taxon>
        <taxon>Pseudomonadati</taxon>
        <taxon>Candidatus Omnitrophota</taxon>
        <taxon>Candidatus Omnitrophus</taxon>
    </lineage>
</organism>
<dbReference type="Pfam" id="PF04055">
    <property type="entry name" value="Radical_SAM"/>
    <property type="match status" value="1"/>
</dbReference>
<dbReference type="CDD" id="cd01335">
    <property type="entry name" value="Radical_SAM"/>
    <property type="match status" value="1"/>
</dbReference>
<dbReference type="InterPro" id="IPR051198">
    <property type="entry name" value="BchE-like"/>
</dbReference>
<dbReference type="Gene3D" id="3.80.30.20">
    <property type="entry name" value="tm_1862 like domain"/>
    <property type="match status" value="1"/>
</dbReference>
<dbReference type="PROSITE" id="PS51332">
    <property type="entry name" value="B12_BINDING"/>
    <property type="match status" value="1"/>
</dbReference>